<reference evidence="1 2" key="3">
    <citation type="journal article" date="2004" name="Nature">
        <title>Finishing the euchromatic sequence of the human genome.</title>
        <authorList>
            <consortium name="International Human Genome Sequencing Consortium"/>
        </authorList>
    </citation>
    <scope>NUCLEOTIDE SEQUENCE [LARGE SCALE GENOMIC DNA]</scope>
</reference>
<organism evidence="1 2">
    <name type="scientific">Homo sapiens</name>
    <name type="common">Human</name>
    <dbReference type="NCBI Taxonomy" id="9606"/>
    <lineage>
        <taxon>Eukaryota</taxon>
        <taxon>Metazoa</taxon>
        <taxon>Chordata</taxon>
        <taxon>Craniata</taxon>
        <taxon>Vertebrata</taxon>
        <taxon>Euteleostomi</taxon>
        <taxon>Mammalia</taxon>
        <taxon>Eutheria</taxon>
        <taxon>Euarchontoglires</taxon>
        <taxon>Primates</taxon>
        <taxon>Haplorrhini</taxon>
        <taxon>Catarrhini</taxon>
        <taxon>Hominidae</taxon>
        <taxon>Homo</taxon>
    </lineage>
</organism>
<dbReference type="MassIVE" id="A0A1D5RMN5"/>
<dbReference type="HGNC" id="HGNC:9577">
    <property type="gene designation" value="PSPH"/>
</dbReference>
<evidence type="ECO:0007829" key="3">
    <source>
        <dbReference type="PeptideAtlas" id="A0A1D5RMN5"/>
    </source>
</evidence>
<reference evidence="1 2" key="2">
    <citation type="journal article" date="2003" name="Nature">
        <title>The DNA sequence of human chromosome 7.</title>
        <authorList>
            <person name="Hillier L.W."/>
            <person name="Fulton R.S."/>
            <person name="Fulton L.A."/>
            <person name="Graves T.A."/>
            <person name="Pepin K.H."/>
            <person name="Wagner-McPherson C."/>
            <person name="Layman D."/>
            <person name="Maas J."/>
            <person name="Jaeger S."/>
            <person name="Walker R."/>
            <person name="Wylie K."/>
            <person name="Sekhon M."/>
            <person name="Becker M.C."/>
            <person name="O'Laughlin M.D."/>
            <person name="Schaller M.E."/>
            <person name="Fewell G.A."/>
            <person name="Delehaunty K.D."/>
            <person name="Miner T.L."/>
            <person name="Nash W.E."/>
            <person name="Cordes M."/>
            <person name="Du H."/>
            <person name="Sun H."/>
            <person name="Edwards J."/>
            <person name="Bradshaw-Cordum H."/>
            <person name="Ali J."/>
            <person name="Andrews S."/>
            <person name="Isak A."/>
            <person name="Vanbrunt A."/>
            <person name="Nguyen C."/>
            <person name="Du F."/>
            <person name="Lamar B."/>
            <person name="Courtney L."/>
            <person name="Kalicki J."/>
            <person name="Ozersky P."/>
            <person name="Bielicki L."/>
            <person name="Scott K."/>
            <person name="Holmes A."/>
            <person name="Harkins R."/>
            <person name="Harris A."/>
            <person name="Strong C.M."/>
            <person name="Hou S."/>
            <person name="Tomlinson C."/>
            <person name="Dauphin-Kohlberg S."/>
            <person name="Kozlowicz-Reilly A."/>
            <person name="Leonard S."/>
            <person name="Rohlfing T."/>
            <person name="Rock S.M."/>
            <person name="Tin-Wollam A.M."/>
            <person name="Abbott A."/>
            <person name="Minx P."/>
            <person name="Maupin R."/>
            <person name="Strowmatt C."/>
            <person name="Latreille P."/>
            <person name="Miller N."/>
            <person name="Johnson D."/>
            <person name="Murray J."/>
            <person name="Woessner J.P."/>
            <person name="Wendl M.C."/>
            <person name="Yang S.P."/>
            <person name="Schultz B.R."/>
            <person name="Wallis J.W."/>
            <person name="Spieth J."/>
            <person name="Bieri T.A."/>
            <person name="Nelson J.O."/>
            <person name="Berkowicz N."/>
            <person name="Wohldmann P.E."/>
            <person name="Cook L.L."/>
            <person name="Hickenbotham M.T."/>
            <person name="Eldred J."/>
            <person name="Williams D."/>
            <person name="Bedell J.A."/>
            <person name="Mardis E.R."/>
            <person name="Clifton S.W."/>
            <person name="Chissoe S.L."/>
            <person name="Marra M.A."/>
            <person name="Raymond C."/>
            <person name="Haugen E."/>
            <person name="Gillett W."/>
            <person name="Zhou Y."/>
            <person name="James R."/>
            <person name="Phelps K."/>
            <person name="Iadanoto S."/>
            <person name="Bubb K."/>
            <person name="Simms E."/>
            <person name="Levy R."/>
            <person name="Clendenning J."/>
            <person name="Kaul R."/>
            <person name="Kent W.J."/>
            <person name="Furey T.S."/>
            <person name="Baertsch R.A."/>
            <person name="Brent M.R."/>
            <person name="Keibler E."/>
            <person name="Flicek P."/>
            <person name="Bork P."/>
            <person name="Suyama M."/>
            <person name="Bailey J.A."/>
            <person name="Portnoy M.E."/>
            <person name="Torrents D."/>
            <person name="Chinwalla A.T."/>
            <person name="Gish W.R."/>
            <person name="Eddy S.R."/>
            <person name="McPherson J.D."/>
            <person name="Olson M.V."/>
            <person name="Eichler E.E."/>
            <person name="Green E.D."/>
            <person name="Waterston R.H."/>
            <person name="Wilson R.K."/>
        </authorList>
    </citation>
    <scope>NUCLEOTIDE SEQUENCE [LARGE SCALE GENOMIC DNA]</scope>
</reference>
<dbReference type="Bgee" id="ENSG00000146733">
    <property type="expression patterns" value="Expressed in adrenal tissue and 186 other cell types or tissues"/>
</dbReference>
<dbReference type="VEuPathDB" id="HostDB:ENSG00000146733"/>
<dbReference type="ChiTaRS" id="PSPH">
    <property type="organism name" value="human"/>
</dbReference>
<name>A0A1D5RMN5_HUMAN</name>
<dbReference type="Ensembl" id="ENST00000424596.1">
    <property type="protein sequence ID" value="ENSP00000390452.1"/>
    <property type="gene ID" value="ENSG00000146733.14"/>
</dbReference>
<evidence type="ECO:0007829" key="5">
    <source>
        <dbReference type="PubMed" id="19413330"/>
    </source>
</evidence>
<dbReference type="EMBL" id="AC092579">
    <property type="status" value="NOT_ANNOTATED_CDS"/>
    <property type="molecule type" value="Genomic_DNA"/>
</dbReference>
<gene>
    <name evidence="1" type="primary">PSPH</name>
</gene>
<dbReference type="OMA" id="ANYFIGF"/>
<reference evidence="1" key="5">
    <citation type="submission" date="2025-08" db="UniProtKB">
        <authorList>
            <consortium name="Ensembl"/>
        </authorList>
    </citation>
    <scope>IDENTIFICATION</scope>
</reference>
<dbReference type="Ensembl" id="ENST00000424596.1">
    <property type="protein sequence ID" value="ENSP00000390452.1"/>
    <property type="gene ID" value="ENSG00000146733.15"/>
</dbReference>
<reference evidence="5" key="4">
    <citation type="journal article" date="2009" name="Anal. Chem.">
        <title>Lys-N and trypsin cover complementary parts of the phosphoproteome in a refined SCX-based approach.</title>
        <authorList>
            <person name="Gauci S."/>
            <person name="Helbig A.O."/>
            <person name="Slijper M."/>
            <person name="Krijgsveld J."/>
            <person name="Heck A.J."/>
            <person name="Mohammed S."/>
        </authorList>
    </citation>
    <scope>IDENTIFICATION BY MASS SPECTROMETRY [LARGE SCALE ANALYSIS]</scope>
</reference>
<reference evidence="1" key="6">
    <citation type="submission" date="2025-09" db="UniProtKB">
        <authorList>
            <consortium name="Ensembl"/>
        </authorList>
    </citation>
    <scope>IDENTIFICATION</scope>
</reference>
<keyword evidence="2" id="KW-1185">Reference proteome</keyword>
<feature type="non-terminal residue" evidence="1">
    <location>
        <position position="10"/>
    </location>
</feature>
<sequence length="10" mass="1199">MVSHSELRKL</sequence>
<accession>A0A1D5RMN5</accession>
<evidence type="ECO:0000313" key="2">
    <source>
        <dbReference type="Proteomes" id="UP000005640"/>
    </source>
</evidence>
<evidence type="ECO:0000313" key="1">
    <source>
        <dbReference type="Ensembl" id="ENSP00000390452.1"/>
    </source>
</evidence>
<dbReference type="Antibodypedia" id="13863">
    <property type="antibodies" value="345 antibodies from 32 providers"/>
</dbReference>
<reference evidence="1 2" key="1">
    <citation type="journal article" date="2001" name="Nature">
        <title>Initial sequencing and analysis of the human genome.</title>
        <authorList>
            <consortium name="International Human Genome Sequencing Consortium"/>
            <person name="Lander E.S."/>
            <person name="Linton L.M."/>
            <person name="Birren B."/>
            <person name="Nusbaum C."/>
            <person name="Zody M.C."/>
            <person name="Baldwin J."/>
            <person name="Devon K."/>
            <person name="Dewar K."/>
            <person name="Doyle M."/>
            <person name="FitzHugh W."/>
            <person name="Funke R."/>
            <person name="Gage D."/>
            <person name="Harris K."/>
            <person name="Heaford A."/>
            <person name="Howland J."/>
            <person name="Kann L."/>
            <person name="Lehoczky J."/>
            <person name="LeVine R."/>
            <person name="McEwan P."/>
            <person name="McKernan K."/>
            <person name="Meldrim J."/>
            <person name="Mesirov J.P."/>
            <person name="Miranda C."/>
            <person name="Morris W."/>
            <person name="Naylor J."/>
            <person name="Raymond C."/>
            <person name="Rosetti M."/>
            <person name="Santos R."/>
            <person name="Sheridan A."/>
            <person name="Sougnez C."/>
            <person name="Stange-Thomann N."/>
            <person name="Stojanovic N."/>
            <person name="Subramanian A."/>
            <person name="Wyman D."/>
            <person name="Rogers J."/>
            <person name="Sulston J."/>
            <person name="Ainscough R."/>
            <person name="Beck S."/>
            <person name="Bentley D."/>
            <person name="Burton J."/>
            <person name="Clee C."/>
            <person name="Carter N."/>
            <person name="Coulson A."/>
            <person name="Deadman R."/>
            <person name="Deloukas P."/>
            <person name="Dunham A."/>
            <person name="Dunham I."/>
            <person name="Durbin R."/>
            <person name="French L."/>
            <person name="Grafham D."/>
            <person name="Gregory S."/>
            <person name="Hubbard T."/>
            <person name="Humphray S."/>
            <person name="Hunt A."/>
            <person name="Jones M."/>
            <person name="Lloyd C."/>
            <person name="McMurray A."/>
            <person name="Matthews L."/>
            <person name="Mercer S."/>
            <person name="Milne S."/>
            <person name="Mullikin J.C."/>
            <person name="Mungall A."/>
            <person name="Plumb R."/>
            <person name="Ross M."/>
            <person name="Shownkeen R."/>
            <person name="Sims S."/>
            <person name="Waterston R.H."/>
            <person name="Wilson R.K."/>
            <person name="Hillier L.W."/>
            <person name="McPherson J.D."/>
            <person name="Marra M.A."/>
            <person name="Mardis E.R."/>
            <person name="Fulton L.A."/>
            <person name="Chinwalla A.T."/>
            <person name="Pepin K.H."/>
            <person name="Gish W.R."/>
            <person name="Chissoe S.L."/>
            <person name="Wendl M.C."/>
            <person name="Delehaunty K.D."/>
            <person name="Miner T.L."/>
            <person name="Delehaunty A."/>
            <person name="Kramer J.B."/>
            <person name="Cook L.L."/>
            <person name="Fulton R.S."/>
            <person name="Johnson D.L."/>
            <person name="Minx P.J."/>
            <person name="Clifton S.W."/>
            <person name="Hawkins T."/>
            <person name="Branscomb E."/>
            <person name="Predki P."/>
            <person name="Richardson P."/>
            <person name="Wenning S."/>
            <person name="Slezak T."/>
            <person name="Doggett N."/>
            <person name="Cheng J.F."/>
            <person name="Olsen A."/>
            <person name="Lucas S."/>
            <person name="Elkin C."/>
            <person name="Uberbacher E."/>
            <person name="Frazier M."/>
            <person name="Gibbs R.A."/>
            <person name="Muzny D.M."/>
            <person name="Scherer S.E."/>
            <person name="Bouck J.B."/>
            <person name="Sodergren E.J."/>
            <person name="Worley K.C."/>
            <person name="Rives C.M."/>
            <person name="Gorrell J.H."/>
            <person name="Metzker M.L."/>
            <person name="Naylor S.L."/>
            <person name="Kucherlapati R.S."/>
            <person name="Nelson D.L."/>
            <person name="Weinstock G.M."/>
            <person name="Sakaki Y."/>
            <person name="Fujiyama A."/>
            <person name="Hattori M."/>
            <person name="Yada T."/>
            <person name="Toyoda A."/>
            <person name="Itoh T."/>
            <person name="Kawagoe C."/>
            <person name="Watanabe H."/>
            <person name="Totoki Y."/>
            <person name="Taylor T."/>
            <person name="Weissenbach J."/>
            <person name="Heilig R."/>
            <person name="Saurin W."/>
            <person name="Artiguenave F."/>
            <person name="Brottier P."/>
            <person name="Bruls T."/>
            <person name="Pelletier E."/>
            <person name="Robert C."/>
            <person name="Wincker P."/>
            <person name="Smith D.R."/>
            <person name="Doucette-Stamm L."/>
            <person name="Rubenfield M."/>
            <person name="Weinstock K."/>
            <person name="Lee H.M."/>
            <person name="Dubois J."/>
            <person name="Rosenthal A."/>
            <person name="Platzer M."/>
            <person name="Nyakatura G."/>
            <person name="Taudien S."/>
            <person name="Rump A."/>
            <person name="Yang H."/>
            <person name="Yu J."/>
            <person name="Wang J."/>
            <person name="Huang G."/>
            <person name="Gu J."/>
            <person name="Hood L."/>
            <person name="Rowen L."/>
            <person name="Madan A."/>
            <person name="Qin S."/>
            <person name="Davis R.W."/>
            <person name="Federspiel N.A."/>
            <person name="Abola A.P."/>
            <person name="Proctor M.J."/>
            <person name="Myers R.M."/>
            <person name="Schmutz J."/>
            <person name="Dickson M."/>
            <person name="Grimwood J."/>
            <person name="Cox D.R."/>
            <person name="Olson M.V."/>
            <person name="Kaul R."/>
            <person name="Raymond C."/>
            <person name="Shimizu N."/>
            <person name="Kawasaki K."/>
            <person name="Minoshima S."/>
            <person name="Evans G.A."/>
            <person name="Athanasiou M."/>
            <person name="Schultz R."/>
            <person name="Roe B.A."/>
            <person name="Chen F."/>
            <person name="Pan H."/>
            <person name="Ramser J."/>
            <person name="Lehrach H."/>
            <person name="Reinhardt R."/>
            <person name="McCombie W.R."/>
            <person name="de la Bastide M."/>
            <person name="Dedhia N."/>
            <person name="Blocker H."/>
            <person name="Hornischer K."/>
            <person name="Nordsiek G."/>
            <person name="Agarwala R."/>
            <person name="Aravind L."/>
            <person name="Bailey J.A."/>
            <person name="Bateman A."/>
            <person name="Batzoglou S."/>
            <person name="Birney E."/>
            <person name="Bork P."/>
            <person name="Brown D.G."/>
            <person name="Burge C.B."/>
            <person name="Cerutti L."/>
            <person name="Chen H.C."/>
            <person name="Church D."/>
            <person name="Clamp M."/>
            <person name="Copley R.R."/>
            <person name="Doerks T."/>
            <person name="Eddy S.R."/>
            <person name="Eichler E.E."/>
            <person name="Furey T.S."/>
            <person name="Galagan J."/>
            <person name="Gilbert J.G."/>
            <person name="Harmon C."/>
            <person name="Hayashizaki Y."/>
            <person name="Haussler D."/>
            <person name="Hermjakob H."/>
            <person name="Hokamp K."/>
            <person name="Jang W."/>
            <person name="Johnson L.S."/>
            <person name="Jones T.A."/>
            <person name="Kasif S."/>
            <person name="Kaspryzk A."/>
            <person name="Kennedy S."/>
            <person name="Kent W.J."/>
            <person name="Kitts P."/>
            <person name="Koonin E.V."/>
            <person name="Korf I."/>
            <person name="Kulp D."/>
            <person name="Lancet D."/>
            <person name="Lowe T.M."/>
            <person name="McLysaght A."/>
            <person name="Mikkelsen T."/>
            <person name="Moran J.V."/>
            <person name="Mulder N."/>
            <person name="Pollara V.J."/>
            <person name="Ponting C.P."/>
            <person name="Schuler G."/>
            <person name="Schultz J."/>
            <person name="Slater G."/>
            <person name="Smit A.F."/>
            <person name="Stupka E."/>
            <person name="Szustakowski J."/>
            <person name="Thierry-Mieg D."/>
            <person name="Thierry-Mieg J."/>
            <person name="Wagner L."/>
            <person name="Wallis J."/>
            <person name="Wheeler R."/>
            <person name="Williams A."/>
            <person name="Wolf Y.I."/>
            <person name="Wolfe K.H."/>
            <person name="Yang S.P."/>
            <person name="Yeh R.F."/>
            <person name="Collins F."/>
            <person name="Guyer M.S."/>
            <person name="Peterson J."/>
            <person name="Felsenfeld A."/>
            <person name="Wetterstrand K.A."/>
            <person name="Patrinos A."/>
            <person name="Morgan M.J."/>
            <person name="de Jong P."/>
            <person name="Catanese J.J."/>
            <person name="Osoegawa K."/>
            <person name="Shizuya H."/>
            <person name="Choi S."/>
            <person name="Chen Y.J."/>
        </authorList>
    </citation>
    <scope>NUCLEOTIDE SEQUENCE [LARGE SCALE GENOMIC DNA]</scope>
</reference>
<dbReference type="OrthoDB" id="27226at2759"/>
<dbReference type="Proteomes" id="UP000005640">
    <property type="component" value="Chromosome 7"/>
</dbReference>
<keyword evidence="3 4" id="KW-1267">Proteomics identification</keyword>
<dbReference type="GeneTree" id="ENSGT00390000003115"/>
<dbReference type="OpenTargets" id="ENSG00000146733"/>
<proteinExistence type="evidence at protein level"/>
<dbReference type="ExpressionAtlas" id="A0A1D5RMN5">
    <property type="expression patterns" value="baseline and differential"/>
</dbReference>
<evidence type="ECO:0007829" key="4">
    <source>
        <dbReference type="ProteomicsDB" id="A0A1D5RMN5"/>
    </source>
</evidence>
<protein>
    <submittedName>
        <fullName evidence="1">Phosphoserine phosphatase</fullName>
    </submittedName>
</protein>